<evidence type="ECO:0000313" key="3">
    <source>
        <dbReference type="Proteomes" id="UP001222932"/>
    </source>
</evidence>
<dbReference type="AlphaFoldDB" id="A0AAD3YDX2"/>
<feature type="compositionally biased region" description="Basic and acidic residues" evidence="1">
    <location>
        <begin position="79"/>
        <end position="110"/>
    </location>
</feature>
<comment type="caution">
    <text evidence="2">The sequence shown here is derived from an EMBL/GenBank/DDBJ whole genome shotgun (WGS) entry which is preliminary data.</text>
</comment>
<evidence type="ECO:0000313" key="2">
    <source>
        <dbReference type="EMBL" id="GMK59586.1"/>
    </source>
</evidence>
<feature type="region of interest" description="Disordered" evidence="1">
    <location>
        <begin position="1"/>
        <end position="36"/>
    </location>
</feature>
<accession>A0AAD3YDX2</accession>
<dbReference type="EMBL" id="BTCM01000008">
    <property type="protein sequence ID" value="GMK59586.1"/>
    <property type="molecule type" value="Genomic_DNA"/>
</dbReference>
<reference evidence="2" key="2">
    <citation type="submission" date="2023-06" db="EMBL/GenBank/DDBJ databases">
        <authorList>
            <person name="Kobayashi Y."/>
            <person name="Kayamori A."/>
            <person name="Aoki K."/>
            <person name="Shiwa Y."/>
            <person name="Fujita N."/>
            <person name="Sugita T."/>
            <person name="Iwasaki W."/>
            <person name="Tanaka N."/>
            <person name="Takashima M."/>
        </authorList>
    </citation>
    <scope>NUCLEOTIDE SEQUENCE</scope>
    <source>
        <strain evidence="2">HIS016</strain>
    </source>
</reference>
<feature type="compositionally biased region" description="Basic and acidic residues" evidence="1">
    <location>
        <begin position="127"/>
        <end position="143"/>
    </location>
</feature>
<gene>
    <name evidence="2" type="ORF">CspeluHIS016_0801920</name>
</gene>
<protein>
    <submittedName>
        <fullName evidence="2">Uncharacterized protein</fullName>
    </submittedName>
</protein>
<organism evidence="2 3">
    <name type="scientific">Cutaneotrichosporon spelunceum</name>
    <dbReference type="NCBI Taxonomy" id="1672016"/>
    <lineage>
        <taxon>Eukaryota</taxon>
        <taxon>Fungi</taxon>
        <taxon>Dikarya</taxon>
        <taxon>Basidiomycota</taxon>
        <taxon>Agaricomycotina</taxon>
        <taxon>Tremellomycetes</taxon>
        <taxon>Trichosporonales</taxon>
        <taxon>Trichosporonaceae</taxon>
        <taxon>Cutaneotrichosporon</taxon>
    </lineage>
</organism>
<evidence type="ECO:0000256" key="1">
    <source>
        <dbReference type="SAM" id="MobiDB-lite"/>
    </source>
</evidence>
<keyword evidence="3" id="KW-1185">Reference proteome</keyword>
<proteinExistence type="predicted"/>
<feature type="compositionally biased region" description="Low complexity" evidence="1">
    <location>
        <begin position="168"/>
        <end position="180"/>
    </location>
</feature>
<reference evidence="2" key="1">
    <citation type="journal article" date="2023" name="BMC Genomics">
        <title>Chromosome-level genome assemblies of Cutaneotrichosporon spp. (Trichosporonales, Basidiomycota) reveal imbalanced evolution between nucleotide sequences and chromosome synteny.</title>
        <authorList>
            <person name="Kobayashi Y."/>
            <person name="Kayamori A."/>
            <person name="Aoki K."/>
            <person name="Shiwa Y."/>
            <person name="Matsutani M."/>
            <person name="Fujita N."/>
            <person name="Sugita T."/>
            <person name="Iwasaki W."/>
            <person name="Tanaka N."/>
            <person name="Takashima M."/>
        </authorList>
    </citation>
    <scope>NUCLEOTIDE SEQUENCE</scope>
    <source>
        <strain evidence="2">HIS016</strain>
    </source>
</reference>
<sequence length="324" mass="36220">MQFTPGSLPFCRPNPDVYSDTEERDQGIPIPANRAFPEEGYPKDFIGGDHFANATFPGAHRNLRGLRRTNALHSGLPRSNRDFDHGPGRSDEMIDLRKPDDGSVPHRDAAAWEGGRLADRTGITEQPFRDSPRYRPYGKEADRTLTNSRLCCQPQALPDHHRYQSHGSTTRNNRRSSNSTEEGIPPPYPPKHSRQVIDAMLQLYIKNLPEPERKAFYQEIASSVNQPESALKTDLVPVDPVNAPTGKVIGLLPAPVIQHPDDSDDLAEAGEVDFERVEDALRQLTIVVNSSKVKYDDETSAVMDWFQPLLDKLNGSTINTHLNT</sequence>
<name>A0AAD3YDX2_9TREE</name>
<dbReference type="Proteomes" id="UP001222932">
    <property type="component" value="Unassembled WGS sequence"/>
</dbReference>
<feature type="region of interest" description="Disordered" evidence="1">
    <location>
        <begin position="69"/>
        <end position="193"/>
    </location>
</feature>